<evidence type="ECO:0000256" key="5">
    <source>
        <dbReference type="ARBA" id="ARBA00022723"/>
    </source>
</evidence>
<keyword evidence="9" id="KW-1185">Reference proteome</keyword>
<dbReference type="InterPro" id="IPR050867">
    <property type="entry name" value="NiFe/NiFeSe_hydrgnase_LSU"/>
</dbReference>
<feature type="binding site" evidence="7">
    <location>
        <position position="58"/>
    </location>
    <ligand>
        <name>Ni(2+)</name>
        <dbReference type="ChEBI" id="CHEBI:49786"/>
    </ligand>
</feature>
<evidence type="ECO:0000256" key="1">
    <source>
        <dbReference type="ARBA" id="ARBA00001967"/>
    </source>
</evidence>
<gene>
    <name evidence="8" type="ORF">FJR45_05100</name>
</gene>
<feature type="binding site" evidence="7">
    <location>
        <position position="433"/>
    </location>
    <ligand>
        <name>Mg(2+)</name>
        <dbReference type="ChEBI" id="CHEBI:18420"/>
    </ligand>
</feature>
<feature type="binding site" evidence="7">
    <location>
        <position position="61"/>
    </location>
    <ligand>
        <name>Ni(2+)</name>
        <dbReference type="ChEBI" id="CHEBI:49786"/>
    </ligand>
</feature>
<dbReference type="RefSeq" id="WP_193151646.1">
    <property type="nucleotide sequence ID" value="NZ_CP041235.1"/>
</dbReference>
<dbReference type="InterPro" id="IPR029014">
    <property type="entry name" value="NiFe-Hase_large"/>
</dbReference>
<protein>
    <submittedName>
        <fullName evidence="8">Hydrogenase</fullName>
    </submittedName>
</protein>
<dbReference type="GO" id="GO:0030313">
    <property type="term" value="C:cell envelope"/>
    <property type="evidence" value="ECO:0007669"/>
    <property type="project" value="UniProtKB-SubCell"/>
</dbReference>
<dbReference type="AlphaFoldDB" id="A0A7M1B0T6"/>
<comment type="subcellular location">
    <subcellularLocation>
        <location evidence="2">Cell envelope</location>
    </subcellularLocation>
</comment>
<organism evidence="8 9">
    <name type="scientific">Sulfurimonas sediminis</name>
    <dbReference type="NCBI Taxonomy" id="2590020"/>
    <lineage>
        <taxon>Bacteria</taxon>
        <taxon>Pseudomonadati</taxon>
        <taxon>Campylobacterota</taxon>
        <taxon>Epsilonproteobacteria</taxon>
        <taxon>Campylobacterales</taxon>
        <taxon>Sulfurimonadaceae</taxon>
        <taxon>Sulfurimonas</taxon>
    </lineage>
</organism>
<dbReference type="InterPro" id="IPR001501">
    <property type="entry name" value="Ni-dep_hyd_lsu"/>
</dbReference>
<keyword evidence="4 7" id="KW-0533">Nickel</keyword>
<keyword evidence="6" id="KW-0560">Oxidoreductase</keyword>
<keyword evidence="5 7" id="KW-0479">Metal-binding</keyword>
<evidence type="ECO:0000313" key="8">
    <source>
        <dbReference type="EMBL" id="QOP43359.1"/>
    </source>
</evidence>
<dbReference type="Gene3D" id="1.10.645.10">
    <property type="entry name" value="Cytochrome-c3 Hydrogenase, chain B"/>
    <property type="match status" value="1"/>
</dbReference>
<accession>A0A7M1B0T6</accession>
<feature type="binding site" evidence="7">
    <location>
        <position position="430"/>
    </location>
    <ligand>
        <name>Fe cation</name>
        <dbReference type="ChEBI" id="CHEBI:24875"/>
    </ligand>
</feature>
<evidence type="ECO:0000256" key="2">
    <source>
        <dbReference type="ARBA" id="ARBA00004196"/>
    </source>
</evidence>
<reference evidence="8 9" key="1">
    <citation type="submission" date="2019-06" db="EMBL/GenBank/DDBJ databases">
        <title>Sulfurimonas gotlandica sp. nov., a chemoautotrophic and psychrotolerant epsilonproteobacterium isolated from a pelagic redoxcline, and an emended description of the genus Sulfurimonas.</title>
        <authorList>
            <person name="Wang S."/>
            <person name="Jiang L."/>
            <person name="Shao Z."/>
        </authorList>
    </citation>
    <scope>NUCLEOTIDE SEQUENCE [LARGE SCALE GENOMIC DNA]</scope>
    <source>
        <strain evidence="8 9">S2-6</strain>
    </source>
</reference>
<feature type="binding site" evidence="7">
    <location>
        <position position="39"/>
    </location>
    <ligand>
        <name>Mg(2+)</name>
        <dbReference type="ChEBI" id="CHEBI:18420"/>
    </ligand>
</feature>
<keyword evidence="7" id="KW-0408">Iron</keyword>
<name>A0A7M1B0T6_9BACT</name>
<sequence length="433" mass="48488">MITKTILEQIEGEASLYFDMKDNLVDFVTIAFPHFRGMEKMLEGKNAMDALVITPRVCGICGHSHVLASVRAIEDAYKNSGFTVNITQKASKVRELTLVLELIQNHLKWIYLVLVPHLKELCGSKELLNTPLKGAYGASLATKILAIFAGQWPHSSYMVPGGITSDFTYVDLTKAKSHLQKLTEYFETETLGVSVEEFLSFESCKDFASLESDFAKIEHLLIDLGMQKKGHAKDAFLSLGTHEFSHAAKVKGTKLFKVVSKYIDTQDAYAPDEKSYAKNALYKKQFYETGPLARCMAKEFKLIKNMHRRFKDSAYTRVMARIYETAHLLAFCKKLLDEIDISEVSCIETIALKNISGIGEGVVEAPRGPLIHRVQIKEGIIKSYKIITPTQYNIASGTKENPSPAQQAMLHCSQADAKFIFRTFDVCSVCTTH</sequence>
<dbReference type="InterPro" id="IPR018194">
    <property type="entry name" value="Ni-dep_hyd_lsu_Ni_BS"/>
</dbReference>
<comment type="similarity">
    <text evidence="3">Belongs to the [NiFe]/[NiFeSe] hydrogenase large subunit family.</text>
</comment>
<dbReference type="GO" id="GO:0016151">
    <property type="term" value="F:nickel cation binding"/>
    <property type="evidence" value="ECO:0007669"/>
    <property type="project" value="InterPro"/>
</dbReference>
<dbReference type="PANTHER" id="PTHR42958">
    <property type="entry name" value="HYDROGENASE-2 LARGE CHAIN"/>
    <property type="match status" value="1"/>
</dbReference>
<dbReference type="GO" id="GO:0008901">
    <property type="term" value="F:ferredoxin hydrogenase activity"/>
    <property type="evidence" value="ECO:0007669"/>
    <property type="project" value="InterPro"/>
</dbReference>
<dbReference type="Proteomes" id="UP000593719">
    <property type="component" value="Chromosome"/>
</dbReference>
<evidence type="ECO:0000256" key="6">
    <source>
        <dbReference type="ARBA" id="ARBA00023002"/>
    </source>
</evidence>
<comment type="cofactor">
    <cofactor evidence="1 7">
        <name>Ni(2+)</name>
        <dbReference type="ChEBI" id="CHEBI:49786"/>
    </cofactor>
</comment>
<evidence type="ECO:0000256" key="4">
    <source>
        <dbReference type="ARBA" id="ARBA00022596"/>
    </source>
</evidence>
<feature type="binding site" evidence="7">
    <location>
        <position position="61"/>
    </location>
    <ligand>
        <name>Fe cation</name>
        <dbReference type="ChEBI" id="CHEBI:24875"/>
    </ligand>
</feature>
<evidence type="ECO:0000313" key="9">
    <source>
        <dbReference type="Proteomes" id="UP000593719"/>
    </source>
</evidence>
<evidence type="ECO:0000256" key="7">
    <source>
        <dbReference type="PIRSR" id="PIRSR601501-1"/>
    </source>
</evidence>
<keyword evidence="7" id="KW-0460">Magnesium</keyword>
<dbReference type="SUPFAM" id="SSF56762">
    <property type="entry name" value="HydB/Nqo4-like"/>
    <property type="match status" value="1"/>
</dbReference>
<comment type="cofactor">
    <cofactor evidence="7">
        <name>Fe cation</name>
        <dbReference type="ChEBI" id="CHEBI:24875"/>
    </cofactor>
</comment>
<dbReference type="PANTHER" id="PTHR42958:SF4">
    <property type="entry name" value="HYDROGENASE EXPRESSION_FORMATION PROTEIN HUPK"/>
    <property type="match status" value="1"/>
</dbReference>
<dbReference type="PROSITE" id="PS00507">
    <property type="entry name" value="NI_HGENASE_L_1"/>
    <property type="match status" value="1"/>
</dbReference>
<feature type="binding site" evidence="7">
    <location>
        <position position="386"/>
    </location>
    <ligand>
        <name>Mg(2+)</name>
        <dbReference type="ChEBI" id="CHEBI:18420"/>
    </ligand>
</feature>
<feature type="binding site" evidence="7">
    <location>
        <position position="427"/>
    </location>
    <ligand>
        <name>Ni(2+)</name>
        <dbReference type="ChEBI" id="CHEBI:49786"/>
    </ligand>
</feature>
<dbReference type="KEGG" id="ssei:FJR45_05100"/>
<dbReference type="EMBL" id="CP041235">
    <property type="protein sequence ID" value="QOP43359.1"/>
    <property type="molecule type" value="Genomic_DNA"/>
</dbReference>
<dbReference type="Pfam" id="PF00374">
    <property type="entry name" value="NiFeSe_Hases"/>
    <property type="match status" value="2"/>
</dbReference>
<proteinExistence type="inferred from homology"/>
<evidence type="ECO:0000256" key="3">
    <source>
        <dbReference type="ARBA" id="ARBA00009292"/>
    </source>
</evidence>